<accession>A0A819UD80</accession>
<dbReference type="AlphaFoldDB" id="A0A819UD80"/>
<gene>
    <name evidence="1" type="ORF">OKA104_LOCUS35267</name>
</gene>
<comment type="caution">
    <text evidence="1">The sequence shown here is derived from an EMBL/GenBank/DDBJ whole genome shotgun (WGS) entry which is preliminary data.</text>
</comment>
<feature type="non-terminal residue" evidence="1">
    <location>
        <position position="79"/>
    </location>
</feature>
<name>A0A819UD80_9BILA</name>
<dbReference type="Proteomes" id="UP000663881">
    <property type="component" value="Unassembled WGS sequence"/>
</dbReference>
<reference evidence="1" key="1">
    <citation type="submission" date="2021-02" db="EMBL/GenBank/DDBJ databases">
        <authorList>
            <person name="Nowell W R."/>
        </authorList>
    </citation>
    <scope>NUCLEOTIDE SEQUENCE</scope>
</reference>
<protein>
    <submittedName>
        <fullName evidence="1">Uncharacterized protein</fullName>
    </submittedName>
</protein>
<evidence type="ECO:0000313" key="1">
    <source>
        <dbReference type="EMBL" id="CAF4093301.1"/>
    </source>
</evidence>
<proteinExistence type="predicted"/>
<evidence type="ECO:0000313" key="2">
    <source>
        <dbReference type="Proteomes" id="UP000663881"/>
    </source>
</evidence>
<dbReference type="EMBL" id="CAJOAY010005050">
    <property type="protein sequence ID" value="CAF4093301.1"/>
    <property type="molecule type" value="Genomic_DNA"/>
</dbReference>
<organism evidence="1 2">
    <name type="scientific">Adineta steineri</name>
    <dbReference type="NCBI Taxonomy" id="433720"/>
    <lineage>
        <taxon>Eukaryota</taxon>
        <taxon>Metazoa</taxon>
        <taxon>Spiralia</taxon>
        <taxon>Gnathifera</taxon>
        <taxon>Rotifera</taxon>
        <taxon>Eurotatoria</taxon>
        <taxon>Bdelloidea</taxon>
        <taxon>Adinetida</taxon>
        <taxon>Adinetidae</taxon>
        <taxon>Adineta</taxon>
    </lineage>
</organism>
<sequence length="79" mass="8885">MIANEGETINRRYLLNIGDDPSKVLEPIWGYAHLPLVPLEEACKPLHNIISRLEPHIWVALENSKNPSDNLTQDESAAI</sequence>